<protein>
    <recommendedName>
        <fullName evidence="4">Stress-associated endoplasmic reticulum protein</fullName>
    </recommendedName>
</protein>
<feature type="region of interest" description="Disordered" evidence="1">
    <location>
        <begin position="1"/>
        <end position="38"/>
    </location>
</feature>
<evidence type="ECO:0000313" key="2">
    <source>
        <dbReference type="EMBL" id="QIX00059.1"/>
    </source>
</evidence>
<sequence length="85" mass="9594">MAQTPQQRKANLAYARSEAHKMGRSRDEIVSKKVEKPQKSPISKTWTSCSLLSAEVSSSRLFESRSDSSVEFFNHNIQEQGQGIH</sequence>
<evidence type="ECO:0008006" key="4">
    <source>
        <dbReference type="Google" id="ProtNLM"/>
    </source>
</evidence>
<proteinExistence type="predicted"/>
<keyword evidence="3" id="KW-1185">Reference proteome</keyword>
<gene>
    <name evidence="2" type="ORF">AMS68_005576</name>
</gene>
<reference evidence="2 3" key="1">
    <citation type="journal article" date="2016" name="Sci. Rep.">
        <title>Peltaster fructicola genome reveals evolution from an invasive phytopathogen to an ectophytic parasite.</title>
        <authorList>
            <person name="Xu C."/>
            <person name="Chen H."/>
            <person name="Gleason M.L."/>
            <person name="Xu J.R."/>
            <person name="Liu H."/>
            <person name="Zhang R."/>
            <person name="Sun G."/>
        </authorList>
    </citation>
    <scope>NUCLEOTIDE SEQUENCE [LARGE SCALE GENOMIC DNA]</scope>
    <source>
        <strain evidence="2 3">LNHT1506</strain>
    </source>
</reference>
<dbReference type="OrthoDB" id="16679at2759"/>
<evidence type="ECO:0000313" key="3">
    <source>
        <dbReference type="Proteomes" id="UP000503462"/>
    </source>
</evidence>
<dbReference type="EMBL" id="CP051142">
    <property type="protein sequence ID" value="QIX00059.1"/>
    <property type="molecule type" value="Genomic_DNA"/>
</dbReference>
<dbReference type="Proteomes" id="UP000503462">
    <property type="component" value="Chromosome 4"/>
</dbReference>
<dbReference type="AlphaFoldDB" id="A0A6H0XZL8"/>
<evidence type="ECO:0000256" key="1">
    <source>
        <dbReference type="SAM" id="MobiDB-lite"/>
    </source>
</evidence>
<feature type="compositionally biased region" description="Basic and acidic residues" evidence="1">
    <location>
        <begin position="17"/>
        <end position="38"/>
    </location>
</feature>
<accession>A0A6H0XZL8</accession>
<organism evidence="2 3">
    <name type="scientific">Peltaster fructicola</name>
    <dbReference type="NCBI Taxonomy" id="286661"/>
    <lineage>
        <taxon>Eukaryota</taxon>
        <taxon>Fungi</taxon>
        <taxon>Dikarya</taxon>
        <taxon>Ascomycota</taxon>
        <taxon>Pezizomycotina</taxon>
        <taxon>Dothideomycetes</taxon>
        <taxon>Dothideomycetes incertae sedis</taxon>
        <taxon>Peltaster</taxon>
    </lineage>
</organism>
<name>A0A6H0XZL8_9PEZI</name>